<reference evidence="3 4" key="1">
    <citation type="submission" date="2020-04" db="EMBL/GenBank/DDBJ databases">
        <title>Perkinsus olseni comparative genomics.</title>
        <authorList>
            <person name="Bogema D.R."/>
        </authorList>
    </citation>
    <scope>NUCLEOTIDE SEQUENCE [LARGE SCALE GENOMIC DNA]</scope>
    <source>
        <strain evidence="3 4">ATCC PRA-207</strain>
    </source>
</reference>
<evidence type="ECO:0000313" key="3">
    <source>
        <dbReference type="EMBL" id="KAF4713755.1"/>
    </source>
</evidence>
<evidence type="ECO:0000313" key="4">
    <source>
        <dbReference type="Proteomes" id="UP000553632"/>
    </source>
</evidence>
<dbReference type="Gene3D" id="1.20.120.1080">
    <property type="match status" value="1"/>
</dbReference>
<keyword evidence="4" id="KW-1185">Reference proteome</keyword>
<sequence length="115" mass="12536">MMAKMGIPRFRHFPWPTAPPAAAVLHAVTSLSELGAVRRIGISNDEVAITKTGEAISNFPVAPRHGCMLIHAGRLREGNNVEWRDVLVMVVCVVAALTVGDLFIPPPQEKKDEDK</sequence>
<dbReference type="InterPro" id="IPR007502">
    <property type="entry name" value="Helicase-assoc_dom"/>
</dbReference>
<accession>A0A7J6QZ94</accession>
<comment type="caution">
    <text evidence="3">The sequence shown here is derived from an EMBL/GenBank/DDBJ whole genome shotgun (WGS) entry which is preliminary data.</text>
</comment>
<dbReference type="Pfam" id="PF21010">
    <property type="entry name" value="HA2_C"/>
    <property type="match status" value="1"/>
</dbReference>
<feature type="transmembrane region" description="Helical" evidence="1">
    <location>
        <begin position="86"/>
        <end position="104"/>
    </location>
</feature>
<dbReference type="OMA" id="KYAYHCA"/>
<organism evidence="3 4">
    <name type="scientific">Perkinsus olseni</name>
    <name type="common">Perkinsus atlanticus</name>
    <dbReference type="NCBI Taxonomy" id="32597"/>
    <lineage>
        <taxon>Eukaryota</taxon>
        <taxon>Sar</taxon>
        <taxon>Alveolata</taxon>
        <taxon>Perkinsozoa</taxon>
        <taxon>Perkinsea</taxon>
        <taxon>Perkinsida</taxon>
        <taxon>Perkinsidae</taxon>
        <taxon>Perkinsus</taxon>
    </lineage>
</organism>
<dbReference type="AlphaFoldDB" id="A0A7J6QZ94"/>
<keyword evidence="1" id="KW-0472">Membrane</keyword>
<dbReference type="SMART" id="SM00847">
    <property type="entry name" value="HA2"/>
    <property type="match status" value="1"/>
</dbReference>
<dbReference type="Proteomes" id="UP000553632">
    <property type="component" value="Unassembled WGS sequence"/>
</dbReference>
<proteinExistence type="predicted"/>
<protein>
    <recommendedName>
        <fullName evidence="2">Helicase-associated domain-containing protein</fullName>
    </recommendedName>
</protein>
<keyword evidence="1" id="KW-1133">Transmembrane helix</keyword>
<evidence type="ECO:0000256" key="1">
    <source>
        <dbReference type="SAM" id="Phobius"/>
    </source>
</evidence>
<evidence type="ECO:0000259" key="2">
    <source>
        <dbReference type="SMART" id="SM00847"/>
    </source>
</evidence>
<gene>
    <name evidence="3" type="ORF">FOZ63_023833</name>
</gene>
<feature type="non-terminal residue" evidence="3">
    <location>
        <position position="1"/>
    </location>
</feature>
<dbReference type="EMBL" id="JABANO010029294">
    <property type="protein sequence ID" value="KAF4713755.1"/>
    <property type="molecule type" value="Genomic_DNA"/>
</dbReference>
<feature type="domain" description="Helicase-associated" evidence="2">
    <location>
        <begin position="26"/>
        <end position="115"/>
    </location>
</feature>
<name>A0A7J6QZ94_PEROL</name>
<keyword evidence="1" id="KW-0812">Transmembrane</keyword>